<comment type="caution">
    <text evidence="2">The sequence shown here is derived from an EMBL/GenBank/DDBJ whole genome shotgun (WGS) entry which is preliminary data.</text>
</comment>
<dbReference type="eggNOG" id="COG1401">
    <property type="taxonomic scope" value="Bacteria"/>
</dbReference>
<dbReference type="EMBL" id="AXUN02000181">
    <property type="protein sequence ID" value="ETA80438.1"/>
    <property type="molecule type" value="Genomic_DNA"/>
</dbReference>
<dbReference type="AlphaFoldDB" id="V7I3J1"/>
<dbReference type="InterPro" id="IPR052934">
    <property type="entry name" value="Methyl-DNA_Rec/Restrict_Enz"/>
</dbReference>
<feature type="domain" description="AAA+ ATPase" evidence="1">
    <location>
        <begin position="577"/>
        <end position="737"/>
    </location>
</feature>
<dbReference type="eggNOG" id="COG4127">
    <property type="taxonomic scope" value="Bacteria"/>
</dbReference>
<sequence length="834" mass="96383">MMNTNQYDWVKFYEAFSHLLLAYKSNRQELIEKVKRMYSDTSISLPTLEKDNQIVDIDPFTVFGLFNKSSMKETNRVKIISALAEIFEVQAAVPTSFDSIPVLNNQNATFYSFVGERAERDIDELWELFESALKYADNPSAEAREVLSKYFDLAINKKGNGNSKITMGLYWIAPNSFLNLDQRNTWYIYESGKIPSTVVSSLPAIEAKILSKKYFDIIEKLRSYLSSSESRLKDFKELSFEAWQYSEVVNQEKKSEKTKVSNAAFLKWFKPLIQALRDLDGSASPQDTRKKIIENEKLTEEEISETRGKSNVNRFENEVAFARNYLVYGGYIDNSTYGKWTLTDDGRKVDMTESLASEIFKKGVKTTRDDKGAGLADEDVDTVHYWIYSPGNGAYKWDDFYRQSVIGLGWHEIGDLTQYANKDDMKVALKEKRDPSHSYKNATHATWQFVHEMKPGDIVFVKKGMYQLIGRGVVKSDYFFDTSIDSDYPNLRRMDWTDNCLEQPKEHPGQSVMKALTDITSYTDYVEKLCALFEKDEDTDDDKISEVSYPLYDSDKFLEEVYMDKDSYTTLVGLIRTKKNVILQGAPGVGKTYAAKRLAYSMMGAKDQERLMMIQFHQSYSYEDFIEGFRPSSSGQGFEIKKGSFYNFCKKAADDLEHEYFFIIDEINRGNLSKIFGELFMLIENDKRGNALQLLYSDEKFSVPKNVYIIGMMNTADRSLAMLDYALRRRFAFYEMRPGFESDRFRAYRMRLSSVKFDNLINCVENLNGVIAADESLGESFCIGHSYFCELNEITHSVLTNIVEYELIPLLKEYWFDEPLKIKDWANNLMSAIK</sequence>
<name>V7I3J1_9CLOT</name>
<dbReference type="InterPro" id="IPR027417">
    <property type="entry name" value="P-loop_NTPase"/>
</dbReference>
<dbReference type="GO" id="GO:0016887">
    <property type="term" value="F:ATP hydrolysis activity"/>
    <property type="evidence" value="ECO:0007669"/>
    <property type="project" value="InterPro"/>
</dbReference>
<evidence type="ECO:0000313" key="2">
    <source>
        <dbReference type="EMBL" id="ETA80438.1"/>
    </source>
</evidence>
<dbReference type="PANTHER" id="PTHR37291:SF1">
    <property type="entry name" value="TYPE IV METHYL-DIRECTED RESTRICTION ENZYME ECOKMCRB SUBUNIT"/>
    <property type="match status" value="1"/>
</dbReference>
<dbReference type="GO" id="GO:0005524">
    <property type="term" value="F:ATP binding"/>
    <property type="evidence" value="ECO:0007669"/>
    <property type="project" value="InterPro"/>
</dbReference>
<dbReference type="Pfam" id="PF07728">
    <property type="entry name" value="AAA_5"/>
    <property type="match status" value="1"/>
</dbReference>
<dbReference type="InterPro" id="IPR011704">
    <property type="entry name" value="ATPase_dyneun-rel_AAA"/>
</dbReference>
<reference evidence="2 3" key="1">
    <citation type="journal article" date="2014" name="Genome Announc.">
        <title>Genome Sequence of Youngiibacter fragilis, the Type Strain of the Genus Youngiibacter.</title>
        <authorList>
            <person name="Wawrik C.B."/>
            <person name="Callaghan A.V."/>
            <person name="Stamps B.W."/>
            <person name="Wawrik B."/>
        </authorList>
    </citation>
    <scope>NUCLEOTIDE SEQUENCE [LARGE SCALE GENOMIC DNA]</scope>
    <source>
        <strain evidence="2 3">232.1</strain>
    </source>
</reference>
<evidence type="ECO:0000259" key="1">
    <source>
        <dbReference type="SMART" id="SM00382"/>
    </source>
</evidence>
<dbReference type="PANTHER" id="PTHR37291">
    <property type="entry name" value="5-METHYLCYTOSINE-SPECIFIC RESTRICTION ENZYME B"/>
    <property type="match status" value="1"/>
</dbReference>
<keyword evidence="3" id="KW-1185">Reference proteome</keyword>
<proteinExistence type="predicted"/>
<gene>
    <name evidence="2" type="ORF">T472_0211790</name>
</gene>
<evidence type="ECO:0000313" key="3">
    <source>
        <dbReference type="Proteomes" id="UP000017747"/>
    </source>
</evidence>
<dbReference type="Pfam" id="PF14338">
    <property type="entry name" value="Mrr_N"/>
    <property type="match status" value="1"/>
</dbReference>
<dbReference type="InterPro" id="IPR003593">
    <property type="entry name" value="AAA+_ATPase"/>
</dbReference>
<dbReference type="OrthoDB" id="9781481at2"/>
<organism evidence="2 3">
    <name type="scientific">Youngiibacter fragilis 232.1</name>
    <dbReference type="NCBI Taxonomy" id="994573"/>
    <lineage>
        <taxon>Bacteria</taxon>
        <taxon>Bacillati</taxon>
        <taxon>Bacillota</taxon>
        <taxon>Clostridia</taxon>
        <taxon>Eubacteriales</taxon>
        <taxon>Clostridiaceae</taxon>
        <taxon>Youngiibacter</taxon>
    </lineage>
</organism>
<dbReference type="SMART" id="SM00382">
    <property type="entry name" value="AAA"/>
    <property type="match status" value="1"/>
</dbReference>
<dbReference type="SUPFAM" id="SSF52540">
    <property type="entry name" value="P-loop containing nucleoside triphosphate hydrolases"/>
    <property type="match status" value="1"/>
</dbReference>
<dbReference type="CDD" id="cd00009">
    <property type="entry name" value="AAA"/>
    <property type="match status" value="1"/>
</dbReference>
<dbReference type="PATRIC" id="fig|994573.3.peg.2194"/>
<dbReference type="Proteomes" id="UP000017747">
    <property type="component" value="Unassembled WGS sequence"/>
</dbReference>
<protein>
    <submittedName>
        <fullName evidence="2">ATPase AAA</fullName>
    </submittedName>
</protein>
<dbReference type="Gene3D" id="3.40.50.300">
    <property type="entry name" value="P-loop containing nucleotide triphosphate hydrolases"/>
    <property type="match status" value="1"/>
</dbReference>
<accession>V7I3J1</accession>
<dbReference type="InterPro" id="IPR025745">
    <property type="entry name" value="Mrr-like_N_dom"/>
</dbReference>
<dbReference type="REBASE" id="79734">
    <property type="entry name" value="Yfr2321McrBCP"/>
</dbReference>
<dbReference type="eggNOG" id="COG1715">
    <property type="taxonomic scope" value="Bacteria"/>
</dbReference>